<evidence type="ECO:0000259" key="2">
    <source>
        <dbReference type="SMART" id="SM00922"/>
    </source>
</evidence>
<dbReference type="AlphaFoldDB" id="A0AA42AS46"/>
<protein>
    <recommendedName>
        <fullName evidence="2">Mandelate racemase/muconate lactonizing enzyme C-terminal domain-containing protein</fullName>
    </recommendedName>
</protein>
<accession>A0AA42AS46</accession>
<dbReference type="PANTHER" id="PTHR48073">
    <property type="entry name" value="O-SUCCINYLBENZOATE SYNTHASE-RELATED"/>
    <property type="match status" value="1"/>
</dbReference>
<proteinExistence type="predicted"/>
<dbReference type="SMART" id="SM00922">
    <property type="entry name" value="MR_MLE"/>
    <property type="match status" value="1"/>
</dbReference>
<keyword evidence="4" id="KW-1185">Reference proteome</keyword>
<evidence type="ECO:0000256" key="1">
    <source>
        <dbReference type="ARBA" id="ARBA00022723"/>
    </source>
</evidence>
<feature type="domain" description="Mandelate racemase/muconate lactonizing enzyme C-terminal" evidence="2">
    <location>
        <begin position="24"/>
        <end position="116"/>
    </location>
</feature>
<name>A0AA42AS46_PAPNU</name>
<dbReference type="Proteomes" id="UP001177140">
    <property type="component" value="Unassembled WGS sequence"/>
</dbReference>
<comment type="caution">
    <text evidence="3">The sequence shown here is derived from an EMBL/GenBank/DDBJ whole genome shotgun (WGS) entry which is preliminary data.</text>
</comment>
<dbReference type="InterPro" id="IPR029065">
    <property type="entry name" value="Enolase_C-like"/>
</dbReference>
<dbReference type="GO" id="GO:0046872">
    <property type="term" value="F:metal ion binding"/>
    <property type="evidence" value="ECO:0007669"/>
    <property type="project" value="UniProtKB-KW"/>
</dbReference>
<keyword evidence="1" id="KW-0479">Metal-binding</keyword>
<evidence type="ECO:0000313" key="3">
    <source>
        <dbReference type="EMBL" id="MCL7039914.1"/>
    </source>
</evidence>
<sequence>MVIYFAVTKIINLLTSGNNVRAGLEMALIDAVATSIGFSTLKPKVGKNLNADIEVLKAIRVAHPECSFMLDANDGYTSSEAIKVLDRLHEMGVTILFEQPVHRDDWESLGHVTQVAKQKYGISVAADESCRSLSDVEKIIEGNLVDVINIKLAKIGVLGALEIINGCSPNNKTFPLLLFTG</sequence>
<dbReference type="Gene3D" id="3.20.20.120">
    <property type="entry name" value="Enolase-like C-terminal domain"/>
    <property type="match status" value="1"/>
</dbReference>
<evidence type="ECO:0000313" key="4">
    <source>
        <dbReference type="Proteomes" id="UP001177140"/>
    </source>
</evidence>
<dbReference type="SUPFAM" id="SSF51604">
    <property type="entry name" value="Enolase C-terminal domain-like"/>
    <property type="match status" value="1"/>
</dbReference>
<dbReference type="Pfam" id="PF13378">
    <property type="entry name" value="MR_MLE_C"/>
    <property type="match status" value="1"/>
</dbReference>
<feature type="non-terminal residue" evidence="3">
    <location>
        <position position="181"/>
    </location>
</feature>
<dbReference type="InterPro" id="IPR013342">
    <property type="entry name" value="Mandelate_racemase_C"/>
</dbReference>
<dbReference type="EMBL" id="JAJJMA010206425">
    <property type="protein sequence ID" value="MCL7039914.1"/>
    <property type="molecule type" value="Genomic_DNA"/>
</dbReference>
<dbReference type="InterPro" id="IPR036849">
    <property type="entry name" value="Enolase-like_C_sf"/>
</dbReference>
<reference evidence="3" key="1">
    <citation type="submission" date="2022-03" db="EMBL/GenBank/DDBJ databases">
        <title>A functionally conserved STORR gene fusion in Papaver species that diverged 16.8 million years ago.</title>
        <authorList>
            <person name="Catania T."/>
        </authorList>
    </citation>
    <scope>NUCLEOTIDE SEQUENCE</scope>
    <source>
        <strain evidence="3">S-191538</strain>
    </source>
</reference>
<dbReference type="PANTHER" id="PTHR48073:SF2">
    <property type="entry name" value="O-SUCCINYLBENZOATE SYNTHASE"/>
    <property type="match status" value="1"/>
</dbReference>
<organism evidence="3 4">
    <name type="scientific">Papaver nudicaule</name>
    <name type="common">Iceland poppy</name>
    <dbReference type="NCBI Taxonomy" id="74823"/>
    <lineage>
        <taxon>Eukaryota</taxon>
        <taxon>Viridiplantae</taxon>
        <taxon>Streptophyta</taxon>
        <taxon>Embryophyta</taxon>
        <taxon>Tracheophyta</taxon>
        <taxon>Spermatophyta</taxon>
        <taxon>Magnoliopsida</taxon>
        <taxon>Ranunculales</taxon>
        <taxon>Papaveraceae</taxon>
        <taxon>Papaveroideae</taxon>
        <taxon>Papaver</taxon>
    </lineage>
</organism>
<gene>
    <name evidence="3" type="ORF">MKW94_017394</name>
</gene>